<dbReference type="Proteomes" id="UP000596742">
    <property type="component" value="Unassembled WGS sequence"/>
</dbReference>
<sequence>MYRKEKPLPLKSSASSLTNNLTVFISPEKGSMSYAVVHKSVVNVISSSLDGSTVTNRQVVCKEPSAVQQNTPMVIQAKWISLPNRTVLVLTSLRGIQMFESDGSAMIYWHALGDPSSSDTQDQTNYGRGIAGVGDSCICVGTQIGEIHVFNVPAKGTNILLKESLVGHKHPICDLTSGPNKLVSSDEQGNIFIWSLQANGSLKQTESVIGKGVPCSSLVLWNDIIVGGYGDGQLRVYCAKTAKLAATVNAHARWVNAIDVAPETGRILSVSEDTFAKVWQLKEGTLPEIEYKYSESVTDLQLVGGQFIQKGGRGFCVTGYDNSDITFFVQN</sequence>
<dbReference type="GO" id="GO:0036064">
    <property type="term" value="C:ciliary basal body"/>
    <property type="evidence" value="ECO:0007669"/>
    <property type="project" value="TreeGrafter"/>
</dbReference>
<evidence type="ECO:0000313" key="6">
    <source>
        <dbReference type="Proteomes" id="UP000596742"/>
    </source>
</evidence>
<proteinExistence type="predicted"/>
<accession>A0A8B6HAV0</accession>
<evidence type="ECO:0000313" key="5">
    <source>
        <dbReference type="EMBL" id="VDI77344.1"/>
    </source>
</evidence>
<reference evidence="5" key="1">
    <citation type="submission" date="2018-11" db="EMBL/GenBank/DDBJ databases">
        <authorList>
            <person name="Alioto T."/>
            <person name="Alioto T."/>
        </authorList>
    </citation>
    <scope>NUCLEOTIDE SEQUENCE</scope>
</reference>
<keyword evidence="1 3" id="KW-0853">WD repeat</keyword>
<evidence type="ECO:0000256" key="1">
    <source>
        <dbReference type="ARBA" id="ARBA00022574"/>
    </source>
</evidence>
<keyword evidence="6" id="KW-1185">Reference proteome</keyword>
<dbReference type="GO" id="GO:0060271">
    <property type="term" value="P:cilium assembly"/>
    <property type="evidence" value="ECO:0007669"/>
    <property type="project" value="TreeGrafter"/>
</dbReference>
<dbReference type="InterPro" id="IPR015943">
    <property type="entry name" value="WD40/YVTN_repeat-like_dom_sf"/>
</dbReference>
<dbReference type="AlphaFoldDB" id="A0A8B6HAV0"/>
<evidence type="ECO:0000256" key="3">
    <source>
        <dbReference type="PROSITE-ProRule" id="PRU00221"/>
    </source>
</evidence>
<dbReference type="InterPro" id="IPR036322">
    <property type="entry name" value="WD40_repeat_dom_sf"/>
</dbReference>
<comment type="caution">
    <text evidence="5">The sequence shown here is derived from an EMBL/GenBank/DDBJ whole genome shotgun (WGS) entry which is preliminary data.</text>
</comment>
<dbReference type="OrthoDB" id="756370at2759"/>
<organism evidence="5 6">
    <name type="scientific">Mytilus galloprovincialis</name>
    <name type="common">Mediterranean mussel</name>
    <dbReference type="NCBI Taxonomy" id="29158"/>
    <lineage>
        <taxon>Eukaryota</taxon>
        <taxon>Metazoa</taxon>
        <taxon>Spiralia</taxon>
        <taxon>Lophotrochozoa</taxon>
        <taxon>Mollusca</taxon>
        <taxon>Bivalvia</taxon>
        <taxon>Autobranchia</taxon>
        <taxon>Pteriomorphia</taxon>
        <taxon>Mytilida</taxon>
        <taxon>Mytiloidea</taxon>
        <taxon>Mytilidae</taxon>
        <taxon>Mytilinae</taxon>
        <taxon>Mytilus</taxon>
    </lineage>
</organism>
<dbReference type="SUPFAM" id="SSF50978">
    <property type="entry name" value="WD40 repeat-like"/>
    <property type="match status" value="1"/>
</dbReference>
<keyword evidence="2" id="KW-0677">Repeat</keyword>
<dbReference type="PANTHER" id="PTHR44019">
    <property type="entry name" value="WD REPEAT-CONTAINING PROTEIN 55"/>
    <property type="match status" value="1"/>
</dbReference>
<gene>
    <name evidence="5" type="ORF">MGAL_10B044631</name>
</gene>
<dbReference type="GO" id="GO:0005814">
    <property type="term" value="C:centriole"/>
    <property type="evidence" value="ECO:0007669"/>
    <property type="project" value="TreeGrafter"/>
</dbReference>
<feature type="repeat" description="WD" evidence="3">
    <location>
        <begin position="248"/>
        <end position="289"/>
    </location>
</feature>
<dbReference type="InterPro" id="IPR050505">
    <property type="entry name" value="WDR55/POC1"/>
</dbReference>
<name>A0A8B6HAV0_MYTGA</name>
<feature type="domain" description="WD repeat-containing protein 54 beta-propeller" evidence="4">
    <location>
        <begin position="1"/>
        <end position="328"/>
    </location>
</feature>
<evidence type="ECO:0000259" key="4">
    <source>
        <dbReference type="Pfam" id="PF21031"/>
    </source>
</evidence>
<dbReference type="InterPro" id="IPR001680">
    <property type="entry name" value="WD40_rpt"/>
</dbReference>
<dbReference type="PROSITE" id="PS50082">
    <property type="entry name" value="WD_REPEATS_2"/>
    <property type="match status" value="1"/>
</dbReference>
<dbReference type="Pfam" id="PF21031">
    <property type="entry name" value="WDR54"/>
    <property type="match status" value="1"/>
</dbReference>
<dbReference type="InterPro" id="IPR049546">
    <property type="entry name" value="WDR54_beta_prop"/>
</dbReference>
<dbReference type="PROSITE" id="PS50294">
    <property type="entry name" value="WD_REPEATS_REGION"/>
    <property type="match status" value="1"/>
</dbReference>
<protein>
    <recommendedName>
        <fullName evidence="4">WD repeat-containing protein 54 beta-propeller domain-containing protein</fullName>
    </recommendedName>
</protein>
<dbReference type="PANTHER" id="PTHR44019:SF8">
    <property type="entry name" value="POC1 CENTRIOLAR PROTEIN HOMOLOG"/>
    <property type="match status" value="1"/>
</dbReference>
<dbReference type="EMBL" id="UYJE01009833">
    <property type="protein sequence ID" value="VDI77344.1"/>
    <property type="molecule type" value="Genomic_DNA"/>
</dbReference>
<evidence type="ECO:0000256" key="2">
    <source>
        <dbReference type="ARBA" id="ARBA00022737"/>
    </source>
</evidence>
<dbReference type="SMART" id="SM00320">
    <property type="entry name" value="WD40"/>
    <property type="match status" value="3"/>
</dbReference>
<dbReference type="Gene3D" id="2.130.10.10">
    <property type="entry name" value="YVTN repeat-like/Quinoprotein amine dehydrogenase"/>
    <property type="match status" value="2"/>
</dbReference>